<keyword evidence="2" id="KW-1185">Reference proteome</keyword>
<proteinExistence type="predicted"/>
<name>A0ABP1WNH9_9FIRM</name>
<gene>
    <name evidence="1" type="ORF">RBI_II00615</name>
</gene>
<organism evidence="1 2">
    <name type="scientific">Ruminococcus bicirculans</name>
    <name type="common">ex Wegman et al. 2014</name>
    <dbReference type="NCBI Taxonomy" id="1160721"/>
    <lineage>
        <taxon>Bacteria</taxon>
        <taxon>Bacillati</taxon>
        <taxon>Bacillota</taxon>
        <taxon>Clostridia</taxon>
        <taxon>Eubacteriales</taxon>
        <taxon>Oscillospiraceae</taxon>
        <taxon>Ruminococcus</taxon>
    </lineage>
</organism>
<sequence>MDSKSCAYKLNDIFISRFKLVLEMINVNDFLTSKTESELFELYNKMFDLDVHYYMTGTKGGFVISEIHL</sequence>
<dbReference type="EMBL" id="HF545617">
    <property type="protein sequence ID" value="CCO06367.1"/>
    <property type="molecule type" value="Genomic_DNA"/>
</dbReference>
<accession>A0ABP1WNH9</accession>
<reference evidence="1 2" key="1">
    <citation type="journal article" date="2014" name="Int. J. Syst. Evol. Microbiol.">
        <title>Complete genome of a new Firmicutes species belonging to the dominant human colonic microbiota ('Ruminococcus bicirculans') reveals two chromosomes and a selective capacity to utilize plant glucans.</title>
        <authorList>
            <consortium name="NISC Comparative Sequencing Program"/>
            <person name="Wegmann U."/>
            <person name="Louis P."/>
            <person name="Goesmann A."/>
            <person name="Henrissat B."/>
            <person name="Duncan S.H."/>
            <person name="Flint H.J."/>
        </authorList>
    </citation>
    <scope>NUCLEOTIDE SEQUENCE [LARGE SCALE GENOMIC DNA]</scope>
    <source>
        <strain evidence="1 2">80/3</strain>
    </source>
</reference>
<dbReference type="Proteomes" id="UP000027600">
    <property type="component" value="Chromosome II"/>
</dbReference>
<evidence type="ECO:0000313" key="1">
    <source>
        <dbReference type="EMBL" id="CCO06367.1"/>
    </source>
</evidence>
<protein>
    <submittedName>
        <fullName evidence="1">Uncharacterized protein</fullName>
    </submittedName>
</protein>
<evidence type="ECO:0000313" key="2">
    <source>
        <dbReference type="Proteomes" id="UP000027600"/>
    </source>
</evidence>